<feature type="domain" description="Helicase/UvrB N-terminal" evidence="1">
    <location>
        <begin position="151"/>
        <end position="280"/>
    </location>
</feature>
<dbReference type="Proteomes" id="UP000295184">
    <property type="component" value="Unassembled WGS sequence"/>
</dbReference>
<gene>
    <name evidence="2" type="ORF">EDD77_11949</name>
</gene>
<sequence>MPRKKTPEYYGFNDQLVLFRYFLNLFGKETLFDLAGKLNDADNEGLDENQNTYFYRFLHRICTSNADKVKINPDKLRQYDENICRHVRQIGEKRGGLTLKYYQYIALLFTEIYLDRYFSDRSAFLNDLNAYIDLVETKTMGQISFAHIDEKDLNKLAFMCATGSGKTLIMHINILQFLYYLKRAQRLDSHLEINKIIVLAPNEGMSNQHLEELTMSSIPATIFQKDITAYAQRKNDVVIIDMNKLKEEGKVKTVSIDSFEQNNLVLVDEAHRGLAGDVWYDYRTRLSADGGFAFEYSATFKQALRTLNPKKAKEQALLEEYCKSIIMDYSYKFFYLDGYGKEYRIYNLRAGIDEEQRHLYMTGCLLSFYQQLKLFEARKSEFAPFRIEKPLLVFVGNRVTASTSTAELTDVEEVLDFLDKFVNQKEVTVRRLRAVLGEDTGLMDASGRELFSQNFQPLITLFGGSPNPEDVYRDILRTVFNSDTSSDSPRLHIENLRQVPGEIAMRIGDDGEYFGVISIGDTAGLVKNCDKKGIVAKTEEFVSESLFRAINSAASNIKILIGSRKFTEGWNSWRVSTMGLINFAKGEGSQAIQLFGRGVRLRGYGGCLKRSRKLDDRSVNIPRNIEVLETLTIFGIKAQYMEDFKKYLELEDMPSNENVYEFKMPVISRYDQVQDKKLRVIKVRAGANFKKQAKRLILDAPDEGFMQYLLKNRVVIDCRSKVQTIESDGSLQLRSVTDEHTLDSQFLPYLDYDHIFEELERYKNEKLYYNISIVKQKIQAILETDGWYALIIPQSHLRIDSVDKLESVVDFCIMVLKSYMDKFYKYEKEKWEAPLLEYQELSATDNNFVDEYSFSYIQEHEGDRSPETIEGFVRDISALLRDRKGIPGYEKSIFSGAVLAFDFNHHLYAPLICAKQNGLKIQISPVSLNDDEKLFVDLLHDYLDAHPQLLAGRTLYLLRNKSKVGMGFFEAGNFYPDYVLWVDTPDVQYISFIDPKGLTRVRADDPKIEFYKKIKELEVRLQPTAPDKQIILNSFIMSGTKSVELKNGGICQSLNEKKNMCFALIMMIVLM</sequence>
<reference evidence="2 3" key="1">
    <citation type="submission" date="2019-03" db="EMBL/GenBank/DDBJ databases">
        <title>Genomic Encyclopedia of Type Strains, Phase IV (KMG-IV): sequencing the most valuable type-strain genomes for metagenomic binning, comparative biology and taxonomic classification.</title>
        <authorList>
            <person name="Goeker M."/>
        </authorList>
    </citation>
    <scope>NUCLEOTIDE SEQUENCE [LARGE SCALE GENOMIC DNA]</scope>
    <source>
        <strain evidence="2 3">DSM 100451</strain>
    </source>
</reference>
<dbReference type="AlphaFoldDB" id="A0A4R1QRE4"/>
<dbReference type="EMBL" id="SLUM01000019">
    <property type="protein sequence ID" value="TCL54925.1"/>
    <property type="molecule type" value="Genomic_DNA"/>
</dbReference>
<dbReference type="Gene3D" id="3.40.50.300">
    <property type="entry name" value="P-loop containing nucleotide triphosphate hydrolases"/>
    <property type="match status" value="1"/>
</dbReference>
<evidence type="ECO:0000259" key="1">
    <source>
        <dbReference type="Pfam" id="PF04851"/>
    </source>
</evidence>
<comment type="caution">
    <text evidence="2">The sequence shown here is derived from an EMBL/GenBank/DDBJ whole genome shotgun (WGS) entry which is preliminary data.</text>
</comment>
<name>A0A4R1QRE4_9FIRM</name>
<evidence type="ECO:0000313" key="2">
    <source>
        <dbReference type="EMBL" id="TCL54925.1"/>
    </source>
</evidence>
<dbReference type="SUPFAM" id="SSF52540">
    <property type="entry name" value="P-loop containing nucleoside triphosphate hydrolases"/>
    <property type="match status" value="1"/>
</dbReference>
<proteinExistence type="predicted"/>
<dbReference type="InterPro" id="IPR027417">
    <property type="entry name" value="P-loop_NTPase"/>
</dbReference>
<dbReference type="RefSeq" id="WP_242868388.1">
    <property type="nucleotide sequence ID" value="NZ_CABKVM010000017.1"/>
</dbReference>
<evidence type="ECO:0000313" key="3">
    <source>
        <dbReference type="Proteomes" id="UP000295184"/>
    </source>
</evidence>
<protein>
    <submittedName>
        <fullName evidence="2">Type III restriction/modification enzyme restriction subunit</fullName>
    </submittedName>
</protein>
<dbReference type="InterPro" id="IPR006935">
    <property type="entry name" value="Helicase/UvrB_N"/>
</dbReference>
<dbReference type="GO" id="GO:0005524">
    <property type="term" value="F:ATP binding"/>
    <property type="evidence" value="ECO:0007669"/>
    <property type="project" value="InterPro"/>
</dbReference>
<dbReference type="Pfam" id="PF04851">
    <property type="entry name" value="ResIII"/>
    <property type="match status" value="1"/>
</dbReference>
<accession>A0A4R1QRE4</accession>
<organism evidence="2 3">
    <name type="scientific">Allofournierella massiliensis</name>
    <dbReference type="NCBI Taxonomy" id="1650663"/>
    <lineage>
        <taxon>Bacteria</taxon>
        <taxon>Bacillati</taxon>
        <taxon>Bacillota</taxon>
        <taxon>Clostridia</taxon>
        <taxon>Eubacteriales</taxon>
        <taxon>Oscillospiraceae</taxon>
        <taxon>Allofournierella</taxon>
    </lineage>
</organism>
<dbReference type="GO" id="GO:0003677">
    <property type="term" value="F:DNA binding"/>
    <property type="evidence" value="ECO:0007669"/>
    <property type="project" value="InterPro"/>
</dbReference>
<dbReference type="STRING" id="1650663.GCA_001486665_01996"/>
<dbReference type="GO" id="GO:0016787">
    <property type="term" value="F:hydrolase activity"/>
    <property type="evidence" value="ECO:0007669"/>
    <property type="project" value="InterPro"/>
</dbReference>